<keyword evidence="9 12" id="KW-1133">Transmembrane helix</keyword>
<comment type="pathway">
    <text evidence="2 12">Glycolipid biosynthesis; glycosylphosphatidylinositol-anchor biosynthesis.</text>
</comment>
<evidence type="ECO:0000256" key="12">
    <source>
        <dbReference type="RuleBase" id="RU367138"/>
    </source>
</evidence>
<evidence type="ECO:0000259" key="13">
    <source>
        <dbReference type="Pfam" id="PF04987"/>
    </source>
</evidence>
<evidence type="ECO:0000313" key="15">
    <source>
        <dbReference type="Proteomes" id="UP000241394"/>
    </source>
</evidence>
<comment type="function">
    <text evidence="12">Ethanolamine phosphate transferase involved in glycosylphosphatidylinositol-anchor biosynthesis. Transfers ethanolamine phosphate to the first alpha-1,4-linked mannose of the glycosylphosphatidylinositol precursor of GPI-anchor.</text>
</comment>
<dbReference type="FunCoup" id="A0A2R6P9B6">
    <property type="interactions" value="4634"/>
</dbReference>
<dbReference type="Gene3D" id="3.40.720.10">
    <property type="entry name" value="Alkaline Phosphatase, subunit A"/>
    <property type="match status" value="1"/>
</dbReference>
<evidence type="ECO:0000256" key="11">
    <source>
        <dbReference type="ARBA" id="ARBA00023180"/>
    </source>
</evidence>
<evidence type="ECO:0000256" key="6">
    <source>
        <dbReference type="ARBA" id="ARBA00022679"/>
    </source>
</evidence>
<dbReference type="Gramene" id="PSR87608">
    <property type="protein sequence ID" value="PSR87608"/>
    <property type="gene ID" value="CEY00_Acc30654"/>
</dbReference>
<protein>
    <recommendedName>
        <fullName evidence="4 12">GPI ethanolamine phosphate transferase 1</fullName>
        <ecNumber evidence="12">2.-.-.-</ecNumber>
    </recommendedName>
</protein>
<feature type="transmembrane region" description="Helical" evidence="12">
    <location>
        <begin position="835"/>
        <end position="854"/>
    </location>
</feature>
<dbReference type="EMBL" id="NKQK01000027">
    <property type="protein sequence ID" value="PSR87608.1"/>
    <property type="molecule type" value="Genomic_DNA"/>
</dbReference>
<feature type="transmembrane region" description="Helical" evidence="12">
    <location>
        <begin position="700"/>
        <end position="720"/>
    </location>
</feature>
<evidence type="ECO:0000256" key="4">
    <source>
        <dbReference type="ARBA" id="ARBA00020831"/>
    </source>
</evidence>
<feature type="transmembrane region" description="Helical" evidence="12">
    <location>
        <begin position="580"/>
        <end position="600"/>
    </location>
</feature>
<dbReference type="InterPro" id="IPR002591">
    <property type="entry name" value="Phosphodiest/P_Trfase"/>
</dbReference>
<dbReference type="OMA" id="QSYFHRE"/>
<dbReference type="Pfam" id="PF04987">
    <property type="entry name" value="PigN"/>
    <property type="match status" value="1"/>
</dbReference>
<keyword evidence="8 12" id="KW-0256">Endoplasmic reticulum</keyword>
<feature type="transmembrane region" description="Helical" evidence="12">
    <location>
        <begin position="940"/>
        <end position="964"/>
    </location>
</feature>
<evidence type="ECO:0000313" key="14">
    <source>
        <dbReference type="EMBL" id="PSR87608.1"/>
    </source>
</evidence>
<keyword evidence="7 12" id="KW-0812">Transmembrane</keyword>
<feature type="transmembrane region" description="Helical" evidence="12">
    <location>
        <begin position="657"/>
        <end position="679"/>
    </location>
</feature>
<dbReference type="InterPro" id="IPR017850">
    <property type="entry name" value="Alkaline_phosphatase_core_sf"/>
</dbReference>
<comment type="similarity">
    <text evidence="3 12">Belongs to the PIGG/PIGN/PIGO family. PIGN subfamily.</text>
</comment>
<dbReference type="FunFam" id="3.40.720.10:FF:000015">
    <property type="entry name" value="GPI ethanolamine phosphate transferase 1"/>
    <property type="match status" value="1"/>
</dbReference>
<dbReference type="GO" id="GO:0051377">
    <property type="term" value="F:mannose-ethanolamine phosphotransferase activity"/>
    <property type="evidence" value="ECO:0007669"/>
    <property type="project" value="UniProtKB-UniRule"/>
</dbReference>
<evidence type="ECO:0000256" key="9">
    <source>
        <dbReference type="ARBA" id="ARBA00022989"/>
    </source>
</evidence>
<sequence>MGGSDGILGVAEIKSATSMERRGKWLKRRERWLVVLGVVLHAVYMLSIFDIYFKTPIVHGMDPVPPRFTAPAKRLVLLISDGLRADKFFEPDTEGNYRAPFLRSVIKGWGRWGVSHARPPTESRPGHVSIIAGFYEDPSAVTKGWKANPVEFDSVFNRSRHTFAFGSPDIIPIFCSALPHSTWNSYPHEFEDFATDASFLDEWSFDQFQSLLNRSSEDPKLKQLLLQDNLVIFLHLLGCDSNGHAHRPYSSIYLNNVKVVDRIAESVYQLVESYFMDNRTAYIFTADHGMSDKGSHGDGHQSNTDTPLVAWGAGVRHPMPMSSNNHSDCGVRFIDEHMHDMPTPTEWGLGGIERVDVNQADIAPLMSTLLGLPCPVNSVGNLPLGYVNLNEAEEVEAVLANTKQILNQYLRKSLLKQSNSFYFKPFKPLAHYSSVLDQVEYLISIRDYEAAMKLSQNLRSLALKGLNYFQTYDWLMLMTVVTLGYIGWMIYLILHVLQSYTSFAGKEQQVLHLRNSTAKVHLCGYLFMGFVCILLLLEHSPPLYHAYAAMTVFLWSQIFSEYQFLKALWRDLLGKQSSCIIRLVATFAISVVILEFLVHSFTERKLYTWCFLIVGVIASIRLYYSIPWKSMIPIFVWFSCWFLSVFTLMPAEIPDNTLLVVASGVIIILIGGVATYQDMHTEANKYWHLLLNHDMKKPKLPMLFHLQALMVGLSSVMVPLSTSHRMQKQELLALHQLINWSISGFSMVLPLFSATGILSRMTSIFLGFAPTFLLLSIGYEAVFYAALALALTAWILYENTLIYRSKVKTSSSKAEEDNIILDNEERGLQLSDMRIPLTFMVLFNVAFFGTGNFASIASFEISSVYRFITIFSPFLMAGLLIFKLFIPFMLVICAFSAITKLIRVPRLGCYFLVILCSDVMTIHFFFLVRNTGSWMEIGNSISHFGIMSAQVVFVLLLFALTNIYTKDIQTRSTQQFSRKLM</sequence>
<comment type="subcellular location">
    <subcellularLocation>
        <location evidence="1 12">Endoplasmic reticulum membrane</location>
        <topology evidence="1 12">Multi-pass membrane protein</topology>
    </subcellularLocation>
</comment>
<evidence type="ECO:0000256" key="8">
    <source>
        <dbReference type="ARBA" id="ARBA00022824"/>
    </source>
</evidence>
<gene>
    <name evidence="14" type="ORF">CEY00_Acc30654</name>
</gene>
<feature type="transmembrane region" description="Helical" evidence="12">
    <location>
        <begin position="874"/>
        <end position="895"/>
    </location>
</feature>
<organism evidence="14 15">
    <name type="scientific">Actinidia chinensis var. chinensis</name>
    <name type="common">Chinese soft-hair kiwi</name>
    <dbReference type="NCBI Taxonomy" id="1590841"/>
    <lineage>
        <taxon>Eukaryota</taxon>
        <taxon>Viridiplantae</taxon>
        <taxon>Streptophyta</taxon>
        <taxon>Embryophyta</taxon>
        <taxon>Tracheophyta</taxon>
        <taxon>Spermatophyta</taxon>
        <taxon>Magnoliopsida</taxon>
        <taxon>eudicotyledons</taxon>
        <taxon>Gunneridae</taxon>
        <taxon>Pentapetalae</taxon>
        <taxon>asterids</taxon>
        <taxon>Ericales</taxon>
        <taxon>Actinidiaceae</taxon>
        <taxon>Actinidia</taxon>
    </lineage>
</organism>
<dbReference type="GO" id="GO:0005789">
    <property type="term" value="C:endoplasmic reticulum membrane"/>
    <property type="evidence" value="ECO:0007669"/>
    <property type="project" value="UniProtKB-SubCell"/>
</dbReference>
<evidence type="ECO:0000256" key="2">
    <source>
        <dbReference type="ARBA" id="ARBA00004687"/>
    </source>
</evidence>
<dbReference type="SUPFAM" id="SSF53649">
    <property type="entry name" value="Alkaline phosphatase-like"/>
    <property type="match status" value="1"/>
</dbReference>
<keyword evidence="6 12" id="KW-0808">Transferase</keyword>
<dbReference type="Proteomes" id="UP000241394">
    <property type="component" value="Chromosome LG27"/>
</dbReference>
<keyword evidence="5 12" id="KW-0337">GPI-anchor biosynthesis</keyword>
<feature type="transmembrane region" description="Helical" evidence="12">
    <location>
        <begin position="606"/>
        <end position="624"/>
    </location>
</feature>
<dbReference type="InParanoid" id="A0A2R6P9B6"/>
<feature type="transmembrane region" description="Helical" evidence="12">
    <location>
        <begin position="631"/>
        <end position="651"/>
    </location>
</feature>
<reference evidence="14 15" key="1">
    <citation type="submission" date="2017-07" db="EMBL/GenBank/DDBJ databases">
        <title>An improved, manually edited Actinidia chinensis var. chinensis (kiwifruit) genome highlights the challenges associated with draft genomes and gene prediction in plants.</title>
        <authorList>
            <person name="Pilkington S."/>
            <person name="Crowhurst R."/>
            <person name="Hilario E."/>
            <person name="Nardozza S."/>
            <person name="Fraser L."/>
            <person name="Peng Y."/>
            <person name="Gunaseelan K."/>
            <person name="Simpson R."/>
            <person name="Tahir J."/>
            <person name="Deroles S."/>
            <person name="Templeton K."/>
            <person name="Luo Z."/>
            <person name="Davy M."/>
            <person name="Cheng C."/>
            <person name="Mcneilage M."/>
            <person name="Scaglione D."/>
            <person name="Liu Y."/>
            <person name="Zhang Q."/>
            <person name="Datson P."/>
            <person name="De Silva N."/>
            <person name="Gardiner S."/>
            <person name="Bassett H."/>
            <person name="Chagne D."/>
            <person name="Mccallum J."/>
            <person name="Dzierzon H."/>
            <person name="Deng C."/>
            <person name="Wang Y.-Y."/>
            <person name="Barron N."/>
            <person name="Manako K."/>
            <person name="Bowen J."/>
            <person name="Foster T."/>
            <person name="Erridge Z."/>
            <person name="Tiffin H."/>
            <person name="Waite C."/>
            <person name="Davies K."/>
            <person name="Grierson E."/>
            <person name="Laing W."/>
            <person name="Kirk R."/>
            <person name="Chen X."/>
            <person name="Wood M."/>
            <person name="Montefiori M."/>
            <person name="Brummell D."/>
            <person name="Schwinn K."/>
            <person name="Catanach A."/>
            <person name="Fullerton C."/>
            <person name="Li D."/>
            <person name="Meiyalaghan S."/>
            <person name="Nieuwenhuizen N."/>
            <person name="Read N."/>
            <person name="Prakash R."/>
            <person name="Hunter D."/>
            <person name="Zhang H."/>
            <person name="Mckenzie M."/>
            <person name="Knabel M."/>
            <person name="Harris A."/>
            <person name="Allan A."/>
            <person name="Chen A."/>
            <person name="Janssen B."/>
            <person name="Plunkett B."/>
            <person name="Dwamena C."/>
            <person name="Voogd C."/>
            <person name="Leif D."/>
            <person name="Lafferty D."/>
            <person name="Souleyre E."/>
            <person name="Varkonyi-Gasic E."/>
            <person name="Gambi F."/>
            <person name="Hanley J."/>
            <person name="Yao J.-L."/>
            <person name="Cheung J."/>
            <person name="David K."/>
            <person name="Warren B."/>
            <person name="Marsh K."/>
            <person name="Snowden K."/>
            <person name="Lin-Wang K."/>
            <person name="Brian L."/>
            <person name="Martinez-Sanchez M."/>
            <person name="Wang M."/>
            <person name="Ileperuma N."/>
            <person name="Macnee N."/>
            <person name="Campin R."/>
            <person name="Mcatee P."/>
            <person name="Drummond R."/>
            <person name="Espley R."/>
            <person name="Ireland H."/>
            <person name="Wu R."/>
            <person name="Atkinson R."/>
            <person name="Karunairetnam S."/>
            <person name="Bulley S."/>
            <person name="Chunkath S."/>
            <person name="Hanley Z."/>
            <person name="Storey R."/>
            <person name="Thrimawithana A."/>
            <person name="Thomson S."/>
            <person name="David C."/>
            <person name="Testolin R."/>
        </authorList>
    </citation>
    <scope>NUCLEOTIDE SEQUENCE [LARGE SCALE GENOMIC DNA]</scope>
    <source>
        <strain evidence="15">cv. Red5</strain>
        <tissue evidence="14">Young leaf</tissue>
    </source>
</reference>
<feature type="transmembrane region" description="Helical" evidence="12">
    <location>
        <begin position="32"/>
        <end position="53"/>
    </location>
</feature>
<dbReference type="InterPro" id="IPR017852">
    <property type="entry name" value="GPI_EtnP_transferase_1_C"/>
</dbReference>
<evidence type="ECO:0000256" key="5">
    <source>
        <dbReference type="ARBA" id="ARBA00022502"/>
    </source>
</evidence>
<name>A0A2R6P9B6_ACTCC</name>
<dbReference type="EC" id="2.-.-.-" evidence="12"/>
<feature type="transmembrane region" description="Helical" evidence="12">
    <location>
        <begin position="781"/>
        <end position="803"/>
    </location>
</feature>
<dbReference type="InterPro" id="IPR007070">
    <property type="entry name" value="GPI_EtnP_transferase_1"/>
</dbReference>
<feature type="transmembrane region" description="Helical" evidence="12">
    <location>
        <begin position="518"/>
        <end position="537"/>
    </location>
</feature>
<dbReference type="PANTHER" id="PTHR12250:SF0">
    <property type="entry name" value="GPI ETHANOLAMINE PHOSPHATE TRANSFERASE 1"/>
    <property type="match status" value="1"/>
</dbReference>
<evidence type="ECO:0000256" key="1">
    <source>
        <dbReference type="ARBA" id="ARBA00004477"/>
    </source>
</evidence>
<dbReference type="InterPro" id="IPR037671">
    <property type="entry name" value="PIGN_N"/>
</dbReference>
<dbReference type="GO" id="GO:0006506">
    <property type="term" value="P:GPI anchor biosynthetic process"/>
    <property type="evidence" value="ECO:0007669"/>
    <property type="project" value="UniProtKB-UniPathway"/>
</dbReference>
<dbReference type="Pfam" id="PF01663">
    <property type="entry name" value="Phosphodiest"/>
    <property type="match status" value="1"/>
</dbReference>
<evidence type="ECO:0000256" key="7">
    <source>
        <dbReference type="ARBA" id="ARBA00022692"/>
    </source>
</evidence>
<accession>A0A2R6P9B6</accession>
<comment type="caution">
    <text evidence="14">The sequence shown here is derived from an EMBL/GenBank/DDBJ whole genome shotgun (WGS) entry which is preliminary data.</text>
</comment>
<dbReference type="CDD" id="cd16020">
    <property type="entry name" value="GPI_EPT_1"/>
    <property type="match status" value="1"/>
</dbReference>
<dbReference type="PANTHER" id="PTHR12250">
    <property type="entry name" value="PHOSPHATIDYLINOSITOL GLYCAN, CLASS N"/>
    <property type="match status" value="1"/>
</dbReference>
<feature type="transmembrane region" description="Helical" evidence="12">
    <location>
        <begin position="474"/>
        <end position="497"/>
    </location>
</feature>
<dbReference type="STRING" id="1590841.A0A2R6P9B6"/>
<keyword evidence="11" id="KW-0325">Glycoprotein</keyword>
<dbReference type="AlphaFoldDB" id="A0A2R6P9B6"/>
<reference evidence="15" key="2">
    <citation type="journal article" date="2018" name="BMC Genomics">
        <title>A manually annotated Actinidia chinensis var. chinensis (kiwifruit) genome highlights the challenges associated with draft genomes and gene prediction in plants.</title>
        <authorList>
            <person name="Pilkington S.M."/>
            <person name="Crowhurst R."/>
            <person name="Hilario E."/>
            <person name="Nardozza S."/>
            <person name="Fraser L."/>
            <person name="Peng Y."/>
            <person name="Gunaseelan K."/>
            <person name="Simpson R."/>
            <person name="Tahir J."/>
            <person name="Deroles S.C."/>
            <person name="Templeton K."/>
            <person name="Luo Z."/>
            <person name="Davy M."/>
            <person name="Cheng C."/>
            <person name="McNeilage M."/>
            <person name="Scaglione D."/>
            <person name="Liu Y."/>
            <person name="Zhang Q."/>
            <person name="Datson P."/>
            <person name="De Silva N."/>
            <person name="Gardiner S.E."/>
            <person name="Bassett H."/>
            <person name="Chagne D."/>
            <person name="McCallum J."/>
            <person name="Dzierzon H."/>
            <person name="Deng C."/>
            <person name="Wang Y.Y."/>
            <person name="Barron L."/>
            <person name="Manako K."/>
            <person name="Bowen J."/>
            <person name="Foster T.M."/>
            <person name="Erridge Z.A."/>
            <person name="Tiffin H."/>
            <person name="Waite C.N."/>
            <person name="Davies K.M."/>
            <person name="Grierson E.P."/>
            <person name="Laing W.A."/>
            <person name="Kirk R."/>
            <person name="Chen X."/>
            <person name="Wood M."/>
            <person name="Montefiori M."/>
            <person name="Brummell D.A."/>
            <person name="Schwinn K.E."/>
            <person name="Catanach A."/>
            <person name="Fullerton C."/>
            <person name="Li D."/>
            <person name="Meiyalaghan S."/>
            <person name="Nieuwenhuizen N."/>
            <person name="Read N."/>
            <person name="Prakash R."/>
            <person name="Hunter D."/>
            <person name="Zhang H."/>
            <person name="McKenzie M."/>
            <person name="Knabel M."/>
            <person name="Harris A."/>
            <person name="Allan A.C."/>
            <person name="Gleave A."/>
            <person name="Chen A."/>
            <person name="Janssen B.J."/>
            <person name="Plunkett B."/>
            <person name="Ampomah-Dwamena C."/>
            <person name="Voogd C."/>
            <person name="Leif D."/>
            <person name="Lafferty D."/>
            <person name="Souleyre E.J.F."/>
            <person name="Varkonyi-Gasic E."/>
            <person name="Gambi F."/>
            <person name="Hanley J."/>
            <person name="Yao J.L."/>
            <person name="Cheung J."/>
            <person name="David K.M."/>
            <person name="Warren B."/>
            <person name="Marsh K."/>
            <person name="Snowden K.C."/>
            <person name="Lin-Wang K."/>
            <person name="Brian L."/>
            <person name="Martinez-Sanchez M."/>
            <person name="Wang M."/>
            <person name="Ileperuma N."/>
            <person name="Macnee N."/>
            <person name="Campin R."/>
            <person name="McAtee P."/>
            <person name="Drummond R.S.M."/>
            <person name="Espley R.V."/>
            <person name="Ireland H.S."/>
            <person name="Wu R."/>
            <person name="Atkinson R.G."/>
            <person name="Karunairetnam S."/>
            <person name="Bulley S."/>
            <person name="Chunkath S."/>
            <person name="Hanley Z."/>
            <person name="Storey R."/>
            <person name="Thrimawithana A.H."/>
            <person name="Thomson S."/>
            <person name="David C."/>
            <person name="Testolin R."/>
            <person name="Huang H."/>
            <person name="Hellens R.P."/>
            <person name="Schaffer R.J."/>
        </authorList>
    </citation>
    <scope>NUCLEOTIDE SEQUENCE [LARGE SCALE GENOMIC DNA]</scope>
    <source>
        <strain evidence="15">cv. Red5</strain>
    </source>
</reference>
<dbReference type="OrthoDB" id="2748310at2759"/>
<keyword evidence="10 12" id="KW-0472">Membrane</keyword>
<keyword evidence="15" id="KW-1185">Reference proteome</keyword>
<proteinExistence type="inferred from homology"/>
<feature type="transmembrane region" description="Helical" evidence="12">
    <location>
        <begin position="732"/>
        <end position="752"/>
    </location>
</feature>
<evidence type="ECO:0000256" key="10">
    <source>
        <dbReference type="ARBA" id="ARBA00023136"/>
    </source>
</evidence>
<evidence type="ECO:0000256" key="3">
    <source>
        <dbReference type="ARBA" id="ARBA00008400"/>
    </source>
</evidence>
<feature type="domain" description="GPI ethanolamine phosphate transferase 1 C-terminal" evidence="13">
    <location>
        <begin position="464"/>
        <end position="933"/>
    </location>
</feature>
<feature type="transmembrane region" description="Helical" evidence="12">
    <location>
        <begin position="907"/>
        <end position="928"/>
    </location>
</feature>
<dbReference type="UniPathway" id="UPA00196"/>